<evidence type="ECO:0000256" key="1">
    <source>
        <dbReference type="SAM" id="MobiDB-lite"/>
    </source>
</evidence>
<dbReference type="EMBL" id="VLJN01000001">
    <property type="protein sequence ID" value="TWG89263.1"/>
    <property type="molecule type" value="Genomic_DNA"/>
</dbReference>
<reference evidence="3 4" key="1">
    <citation type="submission" date="2019-07" db="EMBL/GenBank/DDBJ databases">
        <title>Genome sequencing of lignin-degrading bacterial isolates.</title>
        <authorList>
            <person name="Gladden J."/>
        </authorList>
    </citation>
    <scope>NUCLEOTIDE SEQUENCE [LARGE SCALE GENOMIC DNA]</scope>
    <source>
        <strain evidence="3 4">J11</strain>
    </source>
</reference>
<keyword evidence="4" id="KW-1185">Reference proteome</keyword>
<feature type="compositionally biased region" description="Basic and acidic residues" evidence="1">
    <location>
        <begin position="55"/>
        <end position="64"/>
    </location>
</feature>
<protein>
    <submittedName>
        <fullName evidence="3">Uncharacterized protein</fullName>
    </submittedName>
</protein>
<gene>
    <name evidence="3" type="ORF">L602_000100001530</name>
</gene>
<evidence type="ECO:0000313" key="3">
    <source>
        <dbReference type="EMBL" id="TWG89263.1"/>
    </source>
</evidence>
<name>A0A562BX50_9BURK</name>
<keyword evidence="2" id="KW-0812">Transmembrane</keyword>
<evidence type="ECO:0000256" key="2">
    <source>
        <dbReference type="SAM" id="Phobius"/>
    </source>
</evidence>
<dbReference type="AlphaFoldDB" id="A0A562BX50"/>
<feature type="transmembrane region" description="Helical" evidence="2">
    <location>
        <begin position="91"/>
        <end position="114"/>
    </location>
</feature>
<organism evidence="3 4">
    <name type="scientific">Cupriavidus gilardii J11</name>
    <dbReference type="NCBI Taxonomy" id="936133"/>
    <lineage>
        <taxon>Bacteria</taxon>
        <taxon>Pseudomonadati</taxon>
        <taxon>Pseudomonadota</taxon>
        <taxon>Betaproteobacteria</taxon>
        <taxon>Burkholderiales</taxon>
        <taxon>Burkholderiaceae</taxon>
        <taxon>Cupriavidus</taxon>
    </lineage>
</organism>
<evidence type="ECO:0000313" key="4">
    <source>
        <dbReference type="Proteomes" id="UP000318141"/>
    </source>
</evidence>
<comment type="caution">
    <text evidence="3">The sequence shown here is derived from an EMBL/GenBank/DDBJ whole genome shotgun (WGS) entry which is preliminary data.</text>
</comment>
<dbReference type="Proteomes" id="UP000318141">
    <property type="component" value="Unassembled WGS sequence"/>
</dbReference>
<keyword evidence="2" id="KW-0472">Membrane</keyword>
<accession>A0A562BX50</accession>
<sequence length="347" mass="38715">MMSTVCSPRSSNRMELLRANEPMLRTAKAPASDCVSASPQAFQPARSAPSPISTRELHSRRTEATSDTVVTGRTAAMSMEAMIRVLKDRKLAVHGAHVYLLGMPAILSLASAYATDKITRKVFFDTLNLFVRHARRAEPTHPKAIKSHHLVSLGIPEADIRKFPMVGCGLDIWTVAGLFNGVIDPEDMTLLFGSGRKGLFQQRYFPGTQTVPVPRPLTSYKNAWNGESLVVAFDQWSLAHFDEVIPPACAVLGAKPSFWDPITHYMLRLRAAHLKGEQLSVFRFKDAQHMQSVFHDIFHVVNPNYEPGVNARQEWENFHFVEPKIRENKPSASALSRRSCEIPCGLI</sequence>
<proteinExistence type="predicted"/>
<keyword evidence="2" id="KW-1133">Transmembrane helix</keyword>
<feature type="region of interest" description="Disordered" evidence="1">
    <location>
        <begin position="35"/>
        <end position="66"/>
    </location>
</feature>